<protein>
    <submittedName>
        <fullName evidence="3">Glycosyl transferase family 1</fullName>
    </submittedName>
</protein>
<gene>
    <name evidence="3" type="ORF">ACU52_13035</name>
</gene>
<dbReference type="RefSeq" id="WP_053399101.1">
    <property type="nucleotide sequence ID" value="NZ_LFQU01000037.1"/>
</dbReference>
<accession>A0A8E1QVP8</accession>
<dbReference type="CDD" id="cd03801">
    <property type="entry name" value="GT4_PimA-like"/>
    <property type="match status" value="1"/>
</dbReference>
<dbReference type="EMBL" id="LFQU01000037">
    <property type="protein sequence ID" value="KOO67255.1"/>
    <property type="molecule type" value="Genomic_DNA"/>
</dbReference>
<evidence type="ECO:0000259" key="2">
    <source>
        <dbReference type="Pfam" id="PF13439"/>
    </source>
</evidence>
<dbReference type="InterPro" id="IPR050194">
    <property type="entry name" value="Glycosyltransferase_grp1"/>
</dbReference>
<sequence>MKIVVTGTRGIPNVMGGVETHCEELFPRIAAMGEDVTVIRRKSYVSDGLKEWKGVKLVDIETPKKKSFEAIIHTYRAINKAKKLGADILHIHAIGPALLVPYAKMLGMKVVFTHHGPDYDRDKWGKAAKAVLKLGERMGCMFADDVIVISDVIRNLIKEKYGRTKNVHLIYNGVSEPEVCDYPKYFEELGIRKGRYILGMCRFVPEKNLHHLVEAFGRIKNEELKSKDGGDDDIKLVLAGDTDFEDDYSRGLKEMARKNGVVLTGFVKGRKLHSLLTNCMCYCLPSSHEGLPIALLEAMSYGVKVIVSDIPANLEVGLDKDDYFPVGNVDELAKKLEEVISREPQHIDYDMAKYDWDKIAKEVRGVYCNLELK</sequence>
<evidence type="ECO:0000313" key="3">
    <source>
        <dbReference type="EMBL" id="KOO67255.1"/>
    </source>
</evidence>
<keyword evidence="3" id="KW-0808">Transferase</keyword>
<feature type="domain" description="Glycosyltransferase subfamily 4-like N-terminal" evidence="2">
    <location>
        <begin position="15"/>
        <end position="174"/>
    </location>
</feature>
<proteinExistence type="predicted"/>
<dbReference type="Pfam" id="PF13439">
    <property type="entry name" value="Glyco_transf_4"/>
    <property type="match status" value="1"/>
</dbReference>
<organism evidence="3 4">
    <name type="scientific">Xylanibacter rarus</name>
    <dbReference type="NCBI Taxonomy" id="1676614"/>
    <lineage>
        <taxon>Bacteria</taxon>
        <taxon>Pseudomonadati</taxon>
        <taxon>Bacteroidota</taxon>
        <taxon>Bacteroidia</taxon>
        <taxon>Bacteroidales</taxon>
        <taxon>Prevotellaceae</taxon>
        <taxon>Xylanibacter</taxon>
    </lineage>
</organism>
<dbReference type="OrthoDB" id="9792269at2"/>
<keyword evidence="4" id="KW-1185">Reference proteome</keyword>
<feature type="domain" description="Glycosyl transferase family 1" evidence="1">
    <location>
        <begin position="184"/>
        <end position="345"/>
    </location>
</feature>
<evidence type="ECO:0000313" key="4">
    <source>
        <dbReference type="Proteomes" id="UP000036951"/>
    </source>
</evidence>
<dbReference type="AlphaFoldDB" id="A0A8E1QVP8"/>
<evidence type="ECO:0000259" key="1">
    <source>
        <dbReference type="Pfam" id="PF00534"/>
    </source>
</evidence>
<comment type="caution">
    <text evidence="3">The sequence shown here is derived from an EMBL/GenBank/DDBJ whole genome shotgun (WGS) entry which is preliminary data.</text>
</comment>
<dbReference type="GO" id="GO:0016757">
    <property type="term" value="F:glycosyltransferase activity"/>
    <property type="evidence" value="ECO:0007669"/>
    <property type="project" value="InterPro"/>
</dbReference>
<reference evidence="3 4" key="1">
    <citation type="submission" date="2015-06" db="EMBL/GenBank/DDBJ databases">
        <title>Prevotella sp. 109, sp. nov., a novel member of the family Prevotellaceae isolated from human faeces.</title>
        <authorList>
            <person name="Shkoporov A.N."/>
            <person name="Chaplin A.V."/>
            <person name="Kafarskaia L.I."/>
            <person name="Efimov B.A."/>
        </authorList>
    </citation>
    <scope>NUCLEOTIDE SEQUENCE [LARGE SCALE GENOMIC DNA]</scope>
    <source>
        <strain evidence="3 4">109</strain>
    </source>
</reference>
<dbReference type="SUPFAM" id="SSF53756">
    <property type="entry name" value="UDP-Glycosyltransferase/glycogen phosphorylase"/>
    <property type="match status" value="1"/>
</dbReference>
<dbReference type="Proteomes" id="UP000036951">
    <property type="component" value="Unassembled WGS sequence"/>
</dbReference>
<dbReference type="InterPro" id="IPR001296">
    <property type="entry name" value="Glyco_trans_1"/>
</dbReference>
<dbReference type="PANTHER" id="PTHR45947">
    <property type="entry name" value="SULFOQUINOVOSYL TRANSFERASE SQD2"/>
    <property type="match status" value="1"/>
</dbReference>
<dbReference type="Pfam" id="PF00534">
    <property type="entry name" value="Glycos_transf_1"/>
    <property type="match status" value="1"/>
</dbReference>
<name>A0A8E1QVP8_9BACT</name>
<dbReference type="Gene3D" id="3.40.50.2000">
    <property type="entry name" value="Glycogen Phosphorylase B"/>
    <property type="match status" value="2"/>
</dbReference>
<dbReference type="InterPro" id="IPR028098">
    <property type="entry name" value="Glyco_trans_4-like_N"/>
</dbReference>
<dbReference type="PANTHER" id="PTHR45947:SF3">
    <property type="entry name" value="SULFOQUINOVOSYL TRANSFERASE SQD2"/>
    <property type="match status" value="1"/>
</dbReference>